<keyword evidence="5" id="KW-1185">Reference proteome</keyword>
<feature type="modified residue" description="4-aspartylphosphate" evidence="2">
    <location>
        <position position="56"/>
    </location>
</feature>
<reference evidence="4 5" key="1">
    <citation type="submission" date="2020-08" db="EMBL/GenBank/DDBJ databases">
        <title>Genomic Encyclopedia of Type Strains, Phase IV (KMG-IV): sequencing the most valuable type-strain genomes for metagenomic binning, comparative biology and taxonomic classification.</title>
        <authorList>
            <person name="Goeker M."/>
        </authorList>
    </citation>
    <scope>NUCLEOTIDE SEQUENCE [LARGE SCALE GENOMIC DNA]</scope>
    <source>
        <strain evidence="4 5">DSM 101730</strain>
    </source>
</reference>
<dbReference type="PANTHER" id="PTHR44591">
    <property type="entry name" value="STRESS RESPONSE REGULATOR PROTEIN 1"/>
    <property type="match status" value="1"/>
</dbReference>
<dbReference type="AlphaFoldDB" id="A0A840SLZ2"/>
<dbReference type="PANTHER" id="PTHR44591:SF21">
    <property type="entry name" value="TWO-COMPONENT RESPONSE REGULATOR"/>
    <property type="match status" value="1"/>
</dbReference>
<name>A0A840SLZ2_9RHOB</name>
<dbReference type="EMBL" id="JACHFM010000001">
    <property type="protein sequence ID" value="MBB5220473.1"/>
    <property type="molecule type" value="Genomic_DNA"/>
</dbReference>
<sequence>MRERETVLVVEDEALILFTISDELRHAGYHVHEAQDADEALRLLASDDPVGLLFTDIDMPGSMDGLGLAHMVRDRWPLVRIIVTSGKAVPDPAALPEGSRFLAKPYTSGAVVEAVRGMLA</sequence>
<evidence type="ECO:0000259" key="3">
    <source>
        <dbReference type="PROSITE" id="PS50110"/>
    </source>
</evidence>
<evidence type="ECO:0000256" key="1">
    <source>
        <dbReference type="ARBA" id="ARBA00022553"/>
    </source>
</evidence>
<organism evidence="4 5">
    <name type="scientific">Amaricoccus macauensis</name>
    <dbReference type="NCBI Taxonomy" id="57001"/>
    <lineage>
        <taxon>Bacteria</taxon>
        <taxon>Pseudomonadati</taxon>
        <taxon>Pseudomonadota</taxon>
        <taxon>Alphaproteobacteria</taxon>
        <taxon>Rhodobacterales</taxon>
        <taxon>Paracoccaceae</taxon>
        <taxon>Amaricoccus</taxon>
    </lineage>
</organism>
<protein>
    <submittedName>
        <fullName evidence="4">CheY-like chemotaxis protein</fullName>
    </submittedName>
</protein>
<dbReference type="InterPro" id="IPR011006">
    <property type="entry name" value="CheY-like_superfamily"/>
</dbReference>
<comment type="caution">
    <text evidence="4">The sequence shown here is derived from an EMBL/GenBank/DDBJ whole genome shotgun (WGS) entry which is preliminary data.</text>
</comment>
<accession>A0A840SLZ2</accession>
<proteinExistence type="predicted"/>
<dbReference type="SMART" id="SM00448">
    <property type="entry name" value="REC"/>
    <property type="match status" value="1"/>
</dbReference>
<dbReference type="InterPro" id="IPR001789">
    <property type="entry name" value="Sig_transdc_resp-reg_receiver"/>
</dbReference>
<evidence type="ECO:0000313" key="5">
    <source>
        <dbReference type="Proteomes" id="UP000549457"/>
    </source>
</evidence>
<dbReference type="SUPFAM" id="SSF52172">
    <property type="entry name" value="CheY-like"/>
    <property type="match status" value="1"/>
</dbReference>
<gene>
    <name evidence="4" type="ORF">HNP73_000394</name>
</gene>
<evidence type="ECO:0000256" key="2">
    <source>
        <dbReference type="PROSITE-ProRule" id="PRU00169"/>
    </source>
</evidence>
<dbReference type="Pfam" id="PF00072">
    <property type="entry name" value="Response_reg"/>
    <property type="match status" value="1"/>
</dbReference>
<dbReference type="Gene3D" id="3.40.50.2300">
    <property type="match status" value="1"/>
</dbReference>
<dbReference type="PROSITE" id="PS50110">
    <property type="entry name" value="RESPONSE_REGULATORY"/>
    <property type="match status" value="1"/>
</dbReference>
<feature type="domain" description="Response regulatory" evidence="3">
    <location>
        <begin position="6"/>
        <end position="119"/>
    </location>
</feature>
<keyword evidence="1 2" id="KW-0597">Phosphoprotein</keyword>
<dbReference type="InterPro" id="IPR050595">
    <property type="entry name" value="Bact_response_regulator"/>
</dbReference>
<dbReference type="GO" id="GO:0000160">
    <property type="term" value="P:phosphorelay signal transduction system"/>
    <property type="evidence" value="ECO:0007669"/>
    <property type="project" value="InterPro"/>
</dbReference>
<evidence type="ECO:0000313" key="4">
    <source>
        <dbReference type="EMBL" id="MBB5220473.1"/>
    </source>
</evidence>
<dbReference type="Proteomes" id="UP000549457">
    <property type="component" value="Unassembled WGS sequence"/>
</dbReference>
<dbReference type="RefSeq" id="WP_184146590.1">
    <property type="nucleotide sequence ID" value="NZ_JACHFM010000001.1"/>
</dbReference>